<reference evidence="1" key="1">
    <citation type="submission" date="2022-02" db="EMBL/GenBank/DDBJ databases">
        <title>Vibrio sp. nov, a new bacterium isolated from seawater.</title>
        <authorList>
            <person name="Yuan Y."/>
        </authorList>
    </citation>
    <scope>NUCLEOTIDE SEQUENCE</scope>
    <source>
        <strain evidence="1">ZSDZ65</strain>
    </source>
</reference>
<comment type="caution">
    <text evidence="1">The sequence shown here is derived from an EMBL/GenBank/DDBJ whole genome shotgun (WGS) entry which is preliminary data.</text>
</comment>
<organism evidence="1 2">
    <name type="scientific">Vibrio qingdaonensis</name>
    <dbReference type="NCBI Taxonomy" id="2829491"/>
    <lineage>
        <taxon>Bacteria</taxon>
        <taxon>Pseudomonadati</taxon>
        <taxon>Pseudomonadota</taxon>
        <taxon>Gammaproteobacteria</taxon>
        <taxon>Vibrionales</taxon>
        <taxon>Vibrionaceae</taxon>
        <taxon>Vibrio</taxon>
    </lineage>
</organism>
<name>A0A9X3HZQ6_9VIBR</name>
<dbReference type="Proteomes" id="UP001155587">
    <property type="component" value="Unassembled WGS sequence"/>
</dbReference>
<dbReference type="EMBL" id="JAKRRY010000061">
    <property type="protein sequence ID" value="MCW8349087.1"/>
    <property type="molecule type" value="Genomic_DNA"/>
</dbReference>
<evidence type="ECO:0000313" key="2">
    <source>
        <dbReference type="Proteomes" id="UP001155587"/>
    </source>
</evidence>
<keyword evidence="2" id="KW-1185">Reference proteome</keyword>
<evidence type="ECO:0000313" key="1">
    <source>
        <dbReference type="EMBL" id="MCW8349087.1"/>
    </source>
</evidence>
<sequence>MHVNCSTSHTLNESATDEELNALLELAETSLLIPSQREVIKTFVSRKSIENFLMNQQQEGELPA</sequence>
<proteinExistence type="predicted"/>
<protein>
    <submittedName>
        <fullName evidence="1">Uncharacterized protein</fullName>
    </submittedName>
</protein>
<gene>
    <name evidence="1" type="ORF">MD535_24150</name>
</gene>
<dbReference type="RefSeq" id="WP_239942081.1">
    <property type="nucleotide sequence ID" value="NZ_JAKRRY010000061.1"/>
</dbReference>
<dbReference type="AlphaFoldDB" id="A0A9X3HZQ6"/>
<accession>A0A9X3HZQ6</accession>